<dbReference type="Pfam" id="PF08478">
    <property type="entry name" value="POTRA_1"/>
    <property type="match status" value="1"/>
</dbReference>
<evidence type="ECO:0000256" key="7">
    <source>
        <dbReference type="ARBA" id="ARBA00023306"/>
    </source>
</evidence>
<dbReference type="Gene3D" id="3.10.20.310">
    <property type="entry name" value="membrane protein fhac"/>
    <property type="match status" value="1"/>
</dbReference>
<dbReference type="PANTHER" id="PTHR37820">
    <property type="entry name" value="CELL DIVISION PROTEIN DIVIB"/>
    <property type="match status" value="1"/>
</dbReference>
<evidence type="ECO:0000259" key="9">
    <source>
        <dbReference type="PROSITE" id="PS51779"/>
    </source>
</evidence>
<evidence type="ECO:0000256" key="3">
    <source>
        <dbReference type="ARBA" id="ARBA00022618"/>
    </source>
</evidence>
<evidence type="ECO:0000313" key="11">
    <source>
        <dbReference type="Proteomes" id="UP000229054"/>
    </source>
</evidence>
<keyword evidence="2" id="KW-1003">Cell membrane</keyword>
<evidence type="ECO:0000256" key="1">
    <source>
        <dbReference type="ARBA" id="ARBA00004370"/>
    </source>
</evidence>
<reference evidence="10 11" key="1">
    <citation type="submission" date="2017-09" db="EMBL/GenBank/DDBJ databases">
        <title>Depth-based differentiation of microbial function through sediment-hosted aquifers and enrichment of novel symbionts in the deep terrestrial subsurface.</title>
        <authorList>
            <person name="Probst A.J."/>
            <person name="Ladd B."/>
            <person name="Jarett J.K."/>
            <person name="Geller-Mcgrath D.E."/>
            <person name="Sieber C.M."/>
            <person name="Emerson J.B."/>
            <person name="Anantharaman K."/>
            <person name="Thomas B.C."/>
            <person name="Malmstrom R."/>
            <person name="Stieglmeier M."/>
            <person name="Klingl A."/>
            <person name="Woyke T."/>
            <person name="Ryan C.M."/>
            <person name="Banfield J.F."/>
        </authorList>
    </citation>
    <scope>NUCLEOTIDE SEQUENCE [LARGE SCALE GENOMIC DNA]</scope>
    <source>
        <strain evidence="10">CG23_combo_of_CG06-09_8_20_14_all_39_25</strain>
    </source>
</reference>
<protein>
    <recommendedName>
        <fullName evidence="9">POTRA domain-containing protein</fullName>
    </recommendedName>
</protein>
<sequence length="270" mass="31839">MKHAYRKPYRVKRRKSIFKSRFFWLGLLVFIFIAALFYTLFFFEAFQVKQITIAGTGRVSAEELRDAVENKLENEILFLKTKSIFLISSQKIKEDILSKFPQIAKVEIKRTSPDTLSVWVAERAELVSWWQKDTCFLLDGEGIIFEKCPSETSLTKLLDQKNTTPLNLGEKVIEKEYLEKILETHRRLTNELKIEVEEMAVFSNEFDAKTPEGWKIYLSPEEDLDWQLTKLSQVIEKEIPPERRKDLDYIELRFGNFAPYKYKEAESIID</sequence>
<keyword evidence="4 8" id="KW-0812">Transmembrane</keyword>
<dbReference type="PANTHER" id="PTHR37820:SF1">
    <property type="entry name" value="CELL DIVISION PROTEIN FTSQ"/>
    <property type="match status" value="1"/>
</dbReference>
<evidence type="ECO:0000256" key="4">
    <source>
        <dbReference type="ARBA" id="ARBA00022692"/>
    </source>
</evidence>
<dbReference type="GO" id="GO:0005886">
    <property type="term" value="C:plasma membrane"/>
    <property type="evidence" value="ECO:0007669"/>
    <property type="project" value="TreeGrafter"/>
</dbReference>
<accession>A0A2G9YSZ9</accession>
<feature type="transmembrane region" description="Helical" evidence="8">
    <location>
        <begin position="21"/>
        <end position="43"/>
    </location>
</feature>
<evidence type="ECO:0000256" key="8">
    <source>
        <dbReference type="SAM" id="Phobius"/>
    </source>
</evidence>
<proteinExistence type="predicted"/>
<evidence type="ECO:0000256" key="2">
    <source>
        <dbReference type="ARBA" id="ARBA00022475"/>
    </source>
</evidence>
<keyword evidence="3" id="KW-0132">Cell division</keyword>
<comment type="subcellular location">
    <subcellularLocation>
        <location evidence="1">Membrane</location>
    </subcellularLocation>
</comment>
<evidence type="ECO:0000256" key="6">
    <source>
        <dbReference type="ARBA" id="ARBA00023136"/>
    </source>
</evidence>
<keyword evidence="5 8" id="KW-1133">Transmembrane helix</keyword>
<keyword evidence="7" id="KW-0131">Cell cycle</keyword>
<dbReference type="GO" id="GO:0051301">
    <property type="term" value="P:cell division"/>
    <property type="evidence" value="ECO:0007669"/>
    <property type="project" value="UniProtKB-KW"/>
</dbReference>
<dbReference type="InterPro" id="IPR050487">
    <property type="entry name" value="FtsQ_DivIB"/>
</dbReference>
<evidence type="ECO:0000256" key="5">
    <source>
        <dbReference type="ARBA" id="ARBA00022989"/>
    </source>
</evidence>
<gene>
    <name evidence="10" type="ORF">COX38_01370</name>
</gene>
<keyword evidence="6 8" id="KW-0472">Membrane</keyword>
<dbReference type="EMBL" id="PCRN01000055">
    <property type="protein sequence ID" value="PIP22302.1"/>
    <property type="molecule type" value="Genomic_DNA"/>
</dbReference>
<dbReference type="PROSITE" id="PS51779">
    <property type="entry name" value="POTRA"/>
    <property type="match status" value="1"/>
</dbReference>
<dbReference type="InterPro" id="IPR034746">
    <property type="entry name" value="POTRA"/>
</dbReference>
<feature type="domain" description="POTRA" evidence="9">
    <location>
        <begin position="46"/>
        <end position="123"/>
    </location>
</feature>
<dbReference type="Proteomes" id="UP000229054">
    <property type="component" value="Unassembled WGS sequence"/>
</dbReference>
<name>A0A2G9YSZ9_9BACT</name>
<comment type="caution">
    <text evidence="10">The sequence shown here is derived from an EMBL/GenBank/DDBJ whole genome shotgun (WGS) entry which is preliminary data.</text>
</comment>
<organism evidence="10 11">
    <name type="scientific">Candidatus Nealsonbacteria bacterium CG23_combo_of_CG06-09_8_20_14_all_39_25</name>
    <dbReference type="NCBI Taxonomy" id="1974723"/>
    <lineage>
        <taxon>Bacteria</taxon>
        <taxon>Candidatus Nealsoniibacteriota</taxon>
    </lineage>
</organism>
<dbReference type="InterPro" id="IPR013685">
    <property type="entry name" value="POTRA_FtsQ_type"/>
</dbReference>
<dbReference type="AlphaFoldDB" id="A0A2G9YSZ9"/>
<evidence type="ECO:0000313" key="10">
    <source>
        <dbReference type="EMBL" id="PIP22302.1"/>
    </source>
</evidence>